<comment type="caution">
    <text evidence="2">The sequence shown here is derived from an EMBL/GenBank/DDBJ whole genome shotgun (WGS) entry which is preliminary data.</text>
</comment>
<name>A0A9W9NBH4_9EURO</name>
<keyword evidence="1" id="KW-0812">Transmembrane</keyword>
<dbReference type="AlphaFoldDB" id="A0A9W9NBH4"/>
<proteinExistence type="predicted"/>
<keyword evidence="1" id="KW-1133">Transmembrane helix</keyword>
<dbReference type="RefSeq" id="XP_058325661.1">
    <property type="nucleotide sequence ID" value="XM_058479093.1"/>
</dbReference>
<evidence type="ECO:0000256" key="1">
    <source>
        <dbReference type="SAM" id="Phobius"/>
    </source>
</evidence>
<keyword evidence="1" id="KW-0472">Membrane</keyword>
<organism evidence="2 3">
    <name type="scientific">Penicillium chermesinum</name>
    <dbReference type="NCBI Taxonomy" id="63820"/>
    <lineage>
        <taxon>Eukaryota</taxon>
        <taxon>Fungi</taxon>
        <taxon>Dikarya</taxon>
        <taxon>Ascomycota</taxon>
        <taxon>Pezizomycotina</taxon>
        <taxon>Eurotiomycetes</taxon>
        <taxon>Eurotiomycetidae</taxon>
        <taxon>Eurotiales</taxon>
        <taxon>Aspergillaceae</taxon>
        <taxon>Penicillium</taxon>
    </lineage>
</organism>
<keyword evidence="3" id="KW-1185">Reference proteome</keyword>
<accession>A0A9W9NBH4</accession>
<evidence type="ECO:0008006" key="4">
    <source>
        <dbReference type="Google" id="ProtNLM"/>
    </source>
</evidence>
<feature type="transmembrane region" description="Helical" evidence="1">
    <location>
        <begin position="119"/>
        <end position="136"/>
    </location>
</feature>
<feature type="transmembrane region" description="Helical" evidence="1">
    <location>
        <begin position="156"/>
        <end position="180"/>
    </location>
</feature>
<sequence length="222" mass="25434">MFAWSGGSAKYLRRYVLSRAERRLRVESNLSAPVACAGPDDDQWTIPRLFPDDNAGLMPWSRTIEYLTCFIIPEGAEVNRFVVTIGTTIFVFGVFFSADARRLLSHPIMNFLGRISFPIYLIHNTLIRTVLTWLLYRHSAYSKGLDNVDHEGNPVFLDRGGCLTFIVAIPLFYIILIYLAHMWTVHVDPRCEKAVSWIKRLVFGEDESERLKEGTLDGLLKF</sequence>
<reference evidence="2" key="1">
    <citation type="submission" date="2022-11" db="EMBL/GenBank/DDBJ databases">
        <authorList>
            <person name="Petersen C."/>
        </authorList>
    </citation>
    <scope>NUCLEOTIDE SEQUENCE</scope>
    <source>
        <strain evidence="2">IBT 19713</strain>
    </source>
</reference>
<dbReference type="OrthoDB" id="5405781at2759"/>
<evidence type="ECO:0000313" key="3">
    <source>
        <dbReference type="Proteomes" id="UP001150941"/>
    </source>
</evidence>
<dbReference type="Proteomes" id="UP001150941">
    <property type="component" value="Unassembled WGS sequence"/>
</dbReference>
<dbReference type="EMBL" id="JAPQKS010000008">
    <property type="protein sequence ID" value="KAJ5216790.1"/>
    <property type="molecule type" value="Genomic_DNA"/>
</dbReference>
<evidence type="ECO:0000313" key="2">
    <source>
        <dbReference type="EMBL" id="KAJ5216790.1"/>
    </source>
</evidence>
<protein>
    <recommendedName>
        <fullName evidence="4">Acyltransferase 3 domain-containing protein</fullName>
    </recommendedName>
</protein>
<reference evidence="2" key="2">
    <citation type="journal article" date="2023" name="IMA Fungus">
        <title>Comparative genomic study of the Penicillium genus elucidates a diverse pangenome and 15 lateral gene transfer events.</title>
        <authorList>
            <person name="Petersen C."/>
            <person name="Sorensen T."/>
            <person name="Nielsen M.R."/>
            <person name="Sondergaard T.E."/>
            <person name="Sorensen J.L."/>
            <person name="Fitzpatrick D.A."/>
            <person name="Frisvad J.C."/>
            <person name="Nielsen K.L."/>
        </authorList>
    </citation>
    <scope>NUCLEOTIDE SEQUENCE</scope>
    <source>
        <strain evidence="2">IBT 19713</strain>
    </source>
</reference>
<gene>
    <name evidence="2" type="ORF">N7468_009798</name>
</gene>
<feature type="transmembrane region" description="Helical" evidence="1">
    <location>
        <begin position="81"/>
        <end position="98"/>
    </location>
</feature>
<dbReference type="GeneID" id="83206397"/>